<keyword evidence="1" id="KW-0812">Transmembrane</keyword>
<feature type="transmembrane region" description="Helical" evidence="1">
    <location>
        <begin position="20"/>
        <end position="41"/>
    </location>
</feature>
<keyword evidence="1" id="KW-1133">Transmembrane helix</keyword>
<reference evidence="2 3" key="1">
    <citation type="journal article" date="2016" name="Sci. Rep.">
        <title>The Dendrobium catenatum Lindl. genome sequence provides insights into polysaccharide synthase, floral development and adaptive evolution.</title>
        <authorList>
            <person name="Zhang G.Q."/>
            <person name="Xu Q."/>
            <person name="Bian C."/>
            <person name="Tsai W.C."/>
            <person name="Yeh C.M."/>
            <person name="Liu K.W."/>
            <person name="Yoshida K."/>
            <person name="Zhang L.S."/>
            <person name="Chang S.B."/>
            <person name="Chen F."/>
            <person name="Shi Y."/>
            <person name="Su Y.Y."/>
            <person name="Zhang Y.Q."/>
            <person name="Chen L.J."/>
            <person name="Yin Y."/>
            <person name="Lin M."/>
            <person name="Huang H."/>
            <person name="Deng H."/>
            <person name="Wang Z.W."/>
            <person name="Zhu S.L."/>
            <person name="Zhao X."/>
            <person name="Deng C."/>
            <person name="Niu S.C."/>
            <person name="Huang J."/>
            <person name="Wang M."/>
            <person name="Liu G.H."/>
            <person name="Yang H.J."/>
            <person name="Xiao X.J."/>
            <person name="Hsiao Y.Y."/>
            <person name="Wu W.L."/>
            <person name="Chen Y.Y."/>
            <person name="Mitsuda N."/>
            <person name="Ohme-Takagi M."/>
            <person name="Luo Y.B."/>
            <person name="Van de Peer Y."/>
            <person name="Liu Z.J."/>
        </authorList>
    </citation>
    <scope>NUCLEOTIDE SEQUENCE [LARGE SCALE GENOMIC DNA]</scope>
    <source>
        <tissue evidence="2">The whole plant</tissue>
    </source>
</reference>
<evidence type="ECO:0000256" key="1">
    <source>
        <dbReference type="SAM" id="Phobius"/>
    </source>
</evidence>
<dbReference type="Proteomes" id="UP000233837">
    <property type="component" value="Unassembled WGS sequence"/>
</dbReference>
<evidence type="ECO:0000313" key="3">
    <source>
        <dbReference type="Proteomes" id="UP000233837"/>
    </source>
</evidence>
<accession>A0A2I0XHR9</accession>
<dbReference type="EMBL" id="KZ501875">
    <property type="protein sequence ID" value="PKU87449.1"/>
    <property type="molecule type" value="Genomic_DNA"/>
</dbReference>
<sequence length="72" mass="8363">MLRKYSVTHKLYPWSSSVHLPLWSILSTITVLLWCGGKLTVYGWCTKVNLFITNCGAKKKRRILYDSKVEDD</sequence>
<reference evidence="2 3" key="2">
    <citation type="journal article" date="2017" name="Nature">
        <title>The Apostasia genome and the evolution of orchids.</title>
        <authorList>
            <person name="Zhang G.Q."/>
            <person name="Liu K.W."/>
            <person name="Li Z."/>
            <person name="Lohaus R."/>
            <person name="Hsiao Y.Y."/>
            <person name="Niu S.C."/>
            <person name="Wang J.Y."/>
            <person name="Lin Y.C."/>
            <person name="Xu Q."/>
            <person name="Chen L.J."/>
            <person name="Yoshida K."/>
            <person name="Fujiwara S."/>
            <person name="Wang Z.W."/>
            <person name="Zhang Y.Q."/>
            <person name="Mitsuda N."/>
            <person name="Wang M."/>
            <person name="Liu G.H."/>
            <person name="Pecoraro L."/>
            <person name="Huang H.X."/>
            <person name="Xiao X.J."/>
            <person name="Lin M."/>
            <person name="Wu X.Y."/>
            <person name="Wu W.L."/>
            <person name="Chen Y.Y."/>
            <person name="Chang S.B."/>
            <person name="Sakamoto S."/>
            <person name="Ohme-Takagi M."/>
            <person name="Yagi M."/>
            <person name="Zeng S.J."/>
            <person name="Shen C.Y."/>
            <person name="Yeh C.M."/>
            <person name="Luo Y.B."/>
            <person name="Tsai W.C."/>
            <person name="Van de Peer Y."/>
            <person name="Liu Z.J."/>
        </authorList>
    </citation>
    <scope>NUCLEOTIDE SEQUENCE [LARGE SCALE GENOMIC DNA]</scope>
    <source>
        <tissue evidence="2">The whole plant</tissue>
    </source>
</reference>
<gene>
    <name evidence="2" type="ORF">MA16_Dca008545</name>
</gene>
<name>A0A2I0XHR9_9ASPA</name>
<keyword evidence="3" id="KW-1185">Reference proteome</keyword>
<protein>
    <submittedName>
        <fullName evidence="2">Uncharacterized protein</fullName>
    </submittedName>
</protein>
<proteinExistence type="predicted"/>
<evidence type="ECO:0000313" key="2">
    <source>
        <dbReference type="EMBL" id="PKU87449.1"/>
    </source>
</evidence>
<organism evidence="2 3">
    <name type="scientific">Dendrobium catenatum</name>
    <dbReference type="NCBI Taxonomy" id="906689"/>
    <lineage>
        <taxon>Eukaryota</taxon>
        <taxon>Viridiplantae</taxon>
        <taxon>Streptophyta</taxon>
        <taxon>Embryophyta</taxon>
        <taxon>Tracheophyta</taxon>
        <taxon>Spermatophyta</taxon>
        <taxon>Magnoliopsida</taxon>
        <taxon>Liliopsida</taxon>
        <taxon>Asparagales</taxon>
        <taxon>Orchidaceae</taxon>
        <taxon>Epidendroideae</taxon>
        <taxon>Malaxideae</taxon>
        <taxon>Dendrobiinae</taxon>
        <taxon>Dendrobium</taxon>
    </lineage>
</organism>
<dbReference type="AlphaFoldDB" id="A0A2I0XHR9"/>
<keyword evidence="1" id="KW-0472">Membrane</keyword>